<dbReference type="Gene3D" id="3.40.47.10">
    <property type="match status" value="1"/>
</dbReference>
<dbReference type="GO" id="GO:0004315">
    <property type="term" value="F:3-oxoacyl-[acyl-carrier-protein] synthase activity"/>
    <property type="evidence" value="ECO:0007669"/>
    <property type="project" value="TreeGrafter"/>
</dbReference>
<dbReference type="SUPFAM" id="SSF53901">
    <property type="entry name" value="Thiolase-like"/>
    <property type="match status" value="2"/>
</dbReference>
<dbReference type="InterPro" id="IPR014030">
    <property type="entry name" value="Ketoacyl_synth_N"/>
</dbReference>
<reference evidence="3 5" key="1">
    <citation type="submission" date="2016-05" db="EMBL/GenBank/DDBJ databases">
        <authorList>
            <person name="Gu J."/>
        </authorList>
    </citation>
    <scope>NUCLEOTIDE SEQUENCE [LARGE SCALE GENOMIC DNA]</scope>
    <source>
        <strain evidence="3 5">ACCC40021</strain>
    </source>
</reference>
<evidence type="ECO:0000313" key="5">
    <source>
        <dbReference type="Proteomes" id="UP000187191"/>
    </source>
</evidence>
<dbReference type="Proteomes" id="UP000187191">
    <property type="component" value="Chromosome"/>
</dbReference>
<feature type="domain" description="Beta-ketoacyl synthase-like N-terminal" evidence="2">
    <location>
        <begin position="20"/>
        <end position="239"/>
    </location>
</feature>
<evidence type="ECO:0000259" key="2">
    <source>
        <dbReference type="Pfam" id="PF00109"/>
    </source>
</evidence>
<sequence>MSTAVSEAVRETAELAADQLVITGWTAVSPFGVDRAAFTAGLRAREATAAPADGVAGALPSPEACLVPGFDIRELLGKKGTAKLDRLSALVMVASDQLLRDADGERAVETDDRTGVVVGISMGSLETITDGMRQSLTNARPFYVDAGKIPVGTLNHAAGAAAIRHDLKGPNTTLGGGRVSGLLALNYARKLIGQGRATKYLCGSAEEFSAAHAWLEHVSVEQGETTPLLGEGCGLLLVEPAGSAQGEPVAAVLAVESRIDIDDDPAAAVTACVEQALDRAGVRADDVWAACPSAAPGRAGRAESAAVASLVPAAALDRVPSMALLGDTSAAAASLQIAAVLAVAEGDAESAGRVALVTAVDRDGAVACAVLRLLGATDQGGAA</sequence>
<dbReference type="RefSeq" id="WP_076685139.1">
    <property type="nucleotide sequence ID" value="NZ_CP015588.1"/>
</dbReference>
<evidence type="ECO:0000313" key="3">
    <source>
        <dbReference type="EMBL" id="APY87116.1"/>
    </source>
</evidence>
<dbReference type="Proteomes" id="UP000596130">
    <property type="component" value="Chromosome"/>
</dbReference>
<gene>
    <name evidence="3" type="ORF">A7J05_16475</name>
    <name evidence="4" type="ORF">I8755_21075</name>
</gene>
<name>A0A1P8THK2_9ACTN</name>
<dbReference type="KEGG" id="ssia:A7J05_16475"/>
<dbReference type="PANTHER" id="PTHR11712:SF336">
    <property type="entry name" value="3-OXOACYL-[ACYL-CARRIER-PROTEIN] SYNTHASE, MITOCHONDRIAL"/>
    <property type="match status" value="1"/>
</dbReference>
<dbReference type="AlphaFoldDB" id="A0A1P8THK2"/>
<keyword evidence="5" id="KW-1185">Reference proteome</keyword>
<dbReference type="GO" id="GO:0006633">
    <property type="term" value="P:fatty acid biosynthetic process"/>
    <property type="evidence" value="ECO:0007669"/>
    <property type="project" value="TreeGrafter"/>
</dbReference>
<dbReference type="InterPro" id="IPR016039">
    <property type="entry name" value="Thiolase-like"/>
</dbReference>
<reference evidence="4 6" key="2">
    <citation type="submission" date="2020-12" db="EMBL/GenBank/DDBJ databases">
        <title>Identification and biosynthesis of polyene macrolides produced by Streptomyces alfalfae Men-myco-93-63.</title>
        <authorList>
            <person name="Liu D."/>
            <person name="Li Y."/>
            <person name="Liu L."/>
            <person name="Han X."/>
            <person name="Shen F."/>
        </authorList>
    </citation>
    <scope>NUCLEOTIDE SEQUENCE [LARGE SCALE GENOMIC DNA]</scope>
    <source>
        <strain evidence="4 6">Men-myco-93-63</strain>
    </source>
</reference>
<dbReference type="Pfam" id="PF00109">
    <property type="entry name" value="ketoacyl-synt"/>
    <property type="match status" value="1"/>
</dbReference>
<dbReference type="OrthoDB" id="7061549at2"/>
<accession>A0A1P8THK2</accession>
<dbReference type="EMBL" id="CP015588">
    <property type="protein sequence ID" value="APY87116.1"/>
    <property type="molecule type" value="Genomic_DNA"/>
</dbReference>
<dbReference type="EMBL" id="CP065959">
    <property type="protein sequence ID" value="QQC90618.1"/>
    <property type="molecule type" value="Genomic_DNA"/>
</dbReference>
<evidence type="ECO:0000313" key="6">
    <source>
        <dbReference type="Proteomes" id="UP000596130"/>
    </source>
</evidence>
<organism evidence="4 6">
    <name type="scientific">Streptomyces alfalfae</name>
    <dbReference type="NCBI Taxonomy" id="1642299"/>
    <lineage>
        <taxon>Bacteria</taxon>
        <taxon>Bacillati</taxon>
        <taxon>Actinomycetota</taxon>
        <taxon>Actinomycetes</taxon>
        <taxon>Kitasatosporales</taxon>
        <taxon>Streptomycetaceae</taxon>
        <taxon>Streptomyces</taxon>
    </lineage>
</organism>
<dbReference type="PANTHER" id="PTHR11712">
    <property type="entry name" value="POLYKETIDE SYNTHASE-RELATED"/>
    <property type="match status" value="1"/>
</dbReference>
<evidence type="ECO:0000256" key="1">
    <source>
        <dbReference type="ARBA" id="ARBA00022679"/>
    </source>
</evidence>
<proteinExistence type="predicted"/>
<evidence type="ECO:0000313" key="4">
    <source>
        <dbReference type="EMBL" id="QQC90618.1"/>
    </source>
</evidence>
<keyword evidence="1" id="KW-0808">Transferase</keyword>
<protein>
    <submittedName>
        <fullName evidence="4">3-oxoacyl-ACP synthase</fullName>
    </submittedName>
</protein>
<dbReference type="InterPro" id="IPR000794">
    <property type="entry name" value="Beta-ketoacyl_synthase"/>
</dbReference>